<feature type="signal peptide" evidence="1">
    <location>
        <begin position="1"/>
        <end position="24"/>
    </location>
</feature>
<sequence>MNRPKLPRCWKHQILLLLLLLVLGLDVQFRRRSEEREKEVKSLIEDHTLNKLPLFGDNTALLWSEIPGHLFPHHFTLQLLLHFLAANSLESFSWCAPGGI</sequence>
<protein>
    <submittedName>
        <fullName evidence="2">Uncharacterized protein</fullName>
    </submittedName>
</protein>
<proteinExistence type="predicted"/>
<evidence type="ECO:0000256" key="1">
    <source>
        <dbReference type="SAM" id="SignalP"/>
    </source>
</evidence>
<organism evidence="2">
    <name type="scientific">Opuntia streptacantha</name>
    <name type="common">Prickly pear cactus</name>
    <name type="synonym">Opuntia cardona</name>
    <dbReference type="NCBI Taxonomy" id="393608"/>
    <lineage>
        <taxon>Eukaryota</taxon>
        <taxon>Viridiplantae</taxon>
        <taxon>Streptophyta</taxon>
        <taxon>Embryophyta</taxon>
        <taxon>Tracheophyta</taxon>
        <taxon>Spermatophyta</taxon>
        <taxon>Magnoliopsida</taxon>
        <taxon>eudicotyledons</taxon>
        <taxon>Gunneridae</taxon>
        <taxon>Pentapetalae</taxon>
        <taxon>Caryophyllales</taxon>
        <taxon>Cactineae</taxon>
        <taxon>Cactaceae</taxon>
        <taxon>Opuntioideae</taxon>
        <taxon>Opuntia</taxon>
    </lineage>
</organism>
<dbReference type="EMBL" id="GISG01186344">
    <property type="protein sequence ID" value="MBA4655077.1"/>
    <property type="molecule type" value="Transcribed_RNA"/>
</dbReference>
<name>A0A7C9A0D5_OPUST</name>
<accession>A0A7C9A0D5</accession>
<dbReference type="AlphaFoldDB" id="A0A7C9A0D5"/>
<feature type="chain" id="PRO_5027767047" evidence="1">
    <location>
        <begin position="25"/>
        <end position="100"/>
    </location>
</feature>
<reference evidence="2" key="2">
    <citation type="submission" date="2020-07" db="EMBL/GenBank/DDBJ databases">
        <authorList>
            <person name="Vera ALvarez R."/>
            <person name="Arias-Moreno D.M."/>
            <person name="Jimenez-Jacinto V."/>
            <person name="Jimenez-Bremont J.F."/>
            <person name="Swaminathan K."/>
            <person name="Moose S.P."/>
            <person name="Guerrero-Gonzalez M.L."/>
            <person name="Marino-Ramirez L."/>
            <person name="Landsman D."/>
            <person name="Rodriguez-Kessler M."/>
            <person name="Delgado-Sanchez P."/>
        </authorList>
    </citation>
    <scope>NUCLEOTIDE SEQUENCE</scope>
    <source>
        <tissue evidence="2">Cladode</tissue>
    </source>
</reference>
<evidence type="ECO:0000313" key="2">
    <source>
        <dbReference type="EMBL" id="MBA4655077.1"/>
    </source>
</evidence>
<keyword evidence="1" id="KW-0732">Signal</keyword>
<reference evidence="2" key="1">
    <citation type="journal article" date="2013" name="J. Plant Res.">
        <title>Effect of fungi and light on seed germination of three Opuntia species from semiarid lands of central Mexico.</title>
        <authorList>
            <person name="Delgado-Sanchez P."/>
            <person name="Jimenez-Bremont J.F."/>
            <person name="Guerrero-Gonzalez Mde L."/>
            <person name="Flores J."/>
        </authorList>
    </citation>
    <scope>NUCLEOTIDE SEQUENCE</scope>
    <source>
        <tissue evidence="2">Cladode</tissue>
    </source>
</reference>